<name>A0A9D4EM82_DREPO</name>
<dbReference type="EMBL" id="JAIWYP010000008">
    <property type="protein sequence ID" value="KAH3781964.1"/>
    <property type="molecule type" value="Genomic_DNA"/>
</dbReference>
<gene>
    <name evidence="1" type="ORF">DPMN_159874</name>
</gene>
<dbReference type="PANTHER" id="PTHR24035">
    <property type="entry name" value="MULTIPLE EPIDERMAL GROWTH FACTOR-LIKE DOMAINS PROTEIN"/>
    <property type="match status" value="1"/>
</dbReference>
<reference evidence="1" key="1">
    <citation type="journal article" date="2019" name="bioRxiv">
        <title>The Genome of the Zebra Mussel, Dreissena polymorpha: A Resource for Invasive Species Research.</title>
        <authorList>
            <person name="McCartney M.A."/>
            <person name="Auch B."/>
            <person name="Kono T."/>
            <person name="Mallez S."/>
            <person name="Zhang Y."/>
            <person name="Obille A."/>
            <person name="Becker A."/>
            <person name="Abrahante J.E."/>
            <person name="Garbe J."/>
            <person name="Badalamenti J.P."/>
            <person name="Herman A."/>
            <person name="Mangelson H."/>
            <person name="Liachko I."/>
            <person name="Sullivan S."/>
            <person name="Sone E.D."/>
            <person name="Koren S."/>
            <person name="Silverstein K.A.T."/>
            <person name="Beckman K.B."/>
            <person name="Gohl D.M."/>
        </authorList>
    </citation>
    <scope>NUCLEOTIDE SEQUENCE</scope>
    <source>
        <strain evidence="1">Duluth1</strain>
        <tissue evidence="1">Whole animal</tissue>
    </source>
</reference>
<accession>A0A9D4EM82</accession>
<keyword evidence="2" id="KW-1185">Reference proteome</keyword>
<protein>
    <submittedName>
        <fullName evidence="1">Uncharacterized protein</fullName>
    </submittedName>
</protein>
<comment type="caution">
    <text evidence="1">The sequence shown here is derived from an EMBL/GenBank/DDBJ whole genome shotgun (WGS) entry which is preliminary data.</text>
</comment>
<dbReference type="PANTHER" id="PTHR24035:SF109">
    <property type="entry name" value="PROTEIN DRAPER"/>
    <property type="match status" value="1"/>
</dbReference>
<dbReference type="InterPro" id="IPR008979">
    <property type="entry name" value="Galactose-bd-like_sf"/>
</dbReference>
<reference evidence="1" key="2">
    <citation type="submission" date="2020-11" db="EMBL/GenBank/DDBJ databases">
        <authorList>
            <person name="McCartney M.A."/>
            <person name="Auch B."/>
            <person name="Kono T."/>
            <person name="Mallez S."/>
            <person name="Becker A."/>
            <person name="Gohl D.M."/>
            <person name="Silverstein K.A.T."/>
            <person name="Koren S."/>
            <person name="Bechman K.B."/>
            <person name="Herman A."/>
            <person name="Abrahante J.E."/>
            <person name="Garbe J."/>
        </authorList>
    </citation>
    <scope>NUCLEOTIDE SEQUENCE</scope>
    <source>
        <strain evidence="1">Duluth1</strain>
        <tissue evidence="1">Whole animal</tissue>
    </source>
</reference>
<dbReference type="Proteomes" id="UP000828390">
    <property type="component" value="Unassembled WGS sequence"/>
</dbReference>
<evidence type="ECO:0000313" key="1">
    <source>
        <dbReference type="EMBL" id="KAH3781964.1"/>
    </source>
</evidence>
<proteinExistence type="predicted"/>
<dbReference type="SUPFAM" id="SSF49785">
    <property type="entry name" value="Galactose-binding domain-like"/>
    <property type="match status" value="1"/>
</dbReference>
<dbReference type="Gene3D" id="2.60.120.260">
    <property type="entry name" value="Galactose-binding domain-like"/>
    <property type="match status" value="1"/>
</dbReference>
<organism evidence="1 2">
    <name type="scientific">Dreissena polymorpha</name>
    <name type="common">Zebra mussel</name>
    <name type="synonym">Mytilus polymorpha</name>
    <dbReference type="NCBI Taxonomy" id="45954"/>
    <lineage>
        <taxon>Eukaryota</taxon>
        <taxon>Metazoa</taxon>
        <taxon>Spiralia</taxon>
        <taxon>Lophotrochozoa</taxon>
        <taxon>Mollusca</taxon>
        <taxon>Bivalvia</taxon>
        <taxon>Autobranchia</taxon>
        <taxon>Heteroconchia</taxon>
        <taxon>Euheterodonta</taxon>
        <taxon>Imparidentia</taxon>
        <taxon>Neoheterodontei</taxon>
        <taxon>Myida</taxon>
        <taxon>Dreissenoidea</taxon>
        <taxon>Dreissenidae</taxon>
        <taxon>Dreissena</taxon>
    </lineage>
</organism>
<evidence type="ECO:0000313" key="2">
    <source>
        <dbReference type="Proteomes" id="UP000828390"/>
    </source>
</evidence>
<dbReference type="InterPro" id="IPR052108">
    <property type="entry name" value="MEGF/SIB"/>
</dbReference>
<dbReference type="Gene3D" id="2.170.300.10">
    <property type="entry name" value="Tie2 ligand-binding domain superfamily"/>
    <property type="match status" value="1"/>
</dbReference>
<sequence length="238" mass="25545">MIRYPIQILNSSITVTSNGEPYWPADLANDGAVHNQGLADNCGCCAALKRPSWLQLTLDKIYLVEKILILGRTDPGKYLQFDNITLSLGRLNQSLVDEAFTMKNGTVAQTILAPPRELDVVRVSGGMATSSHMTICEIMMYQQAACKPGTFGSNCSNICHCLDNGTCNKVDGSCLNNKCAAGWTHDNCSVACKPGTFGSNCSTICHCLNNATCNHVDGDCPNNQCAAGWTHENCSIGT</sequence>
<dbReference type="AlphaFoldDB" id="A0A9D4EM82"/>